<protein>
    <submittedName>
        <fullName evidence="2">Uncharacterized protein</fullName>
    </submittedName>
</protein>
<dbReference type="OrthoDB" id="5718332at2"/>
<accession>A0A7U7J5I1</accession>
<dbReference type="Proteomes" id="UP000019184">
    <property type="component" value="Unassembled WGS sequence"/>
</dbReference>
<feature type="transmembrane region" description="Helical" evidence="1">
    <location>
        <begin position="378"/>
        <end position="394"/>
    </location>
</feature>
<keyword evidence="1" id="KW-0472">Membrane</keyword>
<feature type="transmembrane region" description="Helical" evidence="1">
    <location>
        <begin position="165"/>
        <end position="191"/>
    </location>
</feature>
<organism evidence="2 3">
    <name type="scientific">Candidatus Contendobacter odensis Run_B_J11</name>
    <dbReference type="NCBI Taxonomy" id="1400861"/>
    <lineage>
        <taxon>Bacteria</taxon>
        <taxon>Pseudomonadati</taxon>
        <taxon>Pseudomonadota</taxon>
        <taxon>Gammaproteobacteria</taxon>
        <taxon>Candidatus Competibacteraceae</taxon>
        <taxon>Candidatus Contendibacter</taxon>
    </lineage>
</organism>
<feature type="transmembrane region" description="Helical" evidence="1">
    <location>
        <begin position="281"/>
        <end position="301"/>
    </location>
</feature>
<feature type="transmembrane region" description="Helical" evidence="1">
    <location>
        <begin position="242"/>
        <end position="260"/>
    </location>
</feature>
<feature type="transmembrane region" description="Helical" evidence="1">
    <location>
        <begin position="344"/>
        <end position="366"/>
    </location>
</feature>
<evidence type="ECO:0000313" key="2">
    <source>
        <dbReference type="EMBL" id="CDH46427.1"/>
    </source>
</evidence>
<name>A0A7U7J5I1_9GAMM</name>
<feature type="transmembrane region" description="Helical" evidence="1">
    <location>
        <begin position="313"/>
        <end position="332"/>
    </location>
</feature>
<feature type="transmembrane region" description="Helical" evidence="1">
    <location>
        <begin position="12"/>
        <end position="30"/>
    </location>
</feature>
<dbReference type="AlphaFoldDB" id="A0A7U7J5I1"/>
<dbReference type="EMBL" id="CBTK010000261">
    <property type="protein sequence ID" value="CDH46427.1"/>
    <property type="molecule type" value="Genomic_DNA"/>
</dbReference>
<keyword evidence="1" id="KW-1133">Transmembrane helix</keyword>
<keyword evidence="1" id="KW-0812">Transmembrane</keyword>
<keyword evidence="3" id="KW-1185">Reference proteome</keyword>
<feature type="transmembrane region" description="Helical" evidence="1">
    <location>
        <begin position="401"/>
        <end position="419"/>
    </location>
</feature>
<feature type="transmembrane region" description="Helical" evidence="1">
    <location>
        <begin position="82"/>
        <end position="103"/>
    </location>
</feature>
<evidence type="ECO:0000256" key="1">
    <source>
        <dbReference type="SAM" id="Phobius"/>
    </source>
</evidence>
<gene>
    <name evidence="2" type="ORF">BN874_460048</name>
</gene>
<proteinExistence type="predicted"/>
<sequence length="429" mass="47597">MESSVHRFLPALHLSVLLILTAALTGYARWGLSYPICGTDEQNYLKIFDWLDSGGVWPISGPGYAGLILELSHWTGWETRSLVIAVAALNSSVILPLGLWLLYRVSLGNAGAAWRCLPWLFTGSYFLGPWLEGRPQQLGMLLVIAGAWRAYRDLQGCGRCGGSFFLLWLLCFGYHALSFVVLTALVFGFWARCFVQGRSGYRVLTTLLLGLAGCLALGTQWYPLIWLDIRTNHIQGIQSSGFFGVLVGVLAGALLIVHGLRRYGNGARLIRSLRAGLSMPLIQGLAVGSTVAALIWQYTWLGRIYQGVNPGDIVWYQGGNILLAMLFLSGLWRIGRESMPGLTFFVESCVILMAFGGVFLALTPWLRDHNWTLRIMTYWTWYAAPLAAWGWSGLPERWRWGLLLLSPLLLAGGLHHVVYAPTWTCQVEG</sequence>
<feature type="transmembrane region" description="Helical" evidence="1">
    <location>
        <begin position="203"/>
        <end position="222"/>
    </location>
</feature>
<dbReference type="RefSeq" id="WP_034435094.1">
    <property type="nucleotide sequence ID" value="NZ_CBTK010000261.1"/>
</dbReference>
<reference evidence="2 3" key="1">
    <citation type="journal article" date="2014" name="ISME J.">
        <title>Candidatus Competibacter-lineage genomes retrieved from metagenomes reveal functional metabolic diversity.</title>
        <authorList>
            <person name="McIlroy S.J."/>
            <person name="Albertsen M."/>
            <person name="Andresen E.K."/>
            <person name="Saunders A.M."/>
            <person name="Kristiansen R."/>
            <person name="Stokholm-Bjerregaard M."/>
            <person name="Nielsen K.L."/>
            <person name="Nielsen P.H."/>
        </authorList>
    </citation>
    <scope>NUCLEOTIDE SEQUENCE [LARGE SCALE GENOMIC DNA]</scope>
    <source>
        <strain evidence="2 3">Run_B_J11</strain>
    </source>
</reference>
<evidence type="ECO:0000313" key="3">
    <source>
        <dbReference type="Proteomes" id="UP000019184"/>
    </source>
</evidence>
<comment type="caution">
    <text evidence="2">The sequence shown here is derived from an EMBL/GenBank/DDBJ whole genome shotgun (WGS) entry which is preliminary data.</text>
</comment>